<dbReference type="GO" id="GO:0043758">
    <property type="term" value="F:acetate-CoA ligase (ADP-forming) activity"/>
    <property type="evidence" value="ECO:0007669"/>
    <property type="project" value="InterPro"/>
</dbReference>
<dbReference type="InterPro" id="IPR013815">
    <property type="entry name" value="ATP_grasp_subdomain_1"/>
</dbReference>
<evidence type="ECO:0000256" key="2">
    <source>
        <dbReference type="ARBA" id="ARBA00022741"/>
    </source>
</evidence>
<reference evidence="8 9" key="1">
    <citation type="submission" date="2017-09" db="EMBL/GenBank/DDBJ databases">
        <title>Depth-based differentiation of microbial function through sediment-hosted aquifers and enrichment of novel symbionts in the deep terrestrial subsurface.</title>
        <authorList>
            <person name="Probst A.J."/>
            <person name="Ladd B."/>
            <person name="Jarett J.K."/>
            <person name="Geller-Mcgrath D.E."/>
            <person name="Sieber C.M."/>
            <person name="Emerson J.B."/>
            <person name="Anantharaman K."/>
            <person name="Thomas B.C."/>
            <person name="Malmstrom R."/>
            <person name="Stieglmeier M."/>
            <person name="Klingl A."/>
            <person name="Woyke T."/>
            <person name="Ryan C.M."/>
            <person name="Banfield J.F."/>
        </authorList>
    </citation>
    <scope>NUCLEOTIDE SEQUENCE [LARGE SCALE GENOMIC DNA]</scope>
    <source>
        <strain evidence="8">CG11_big_fil_rev_8_21_14_0_20_45_26</strain>
    </source>
</reference>
<dbReference type="PROSITE" id="PS50975">
    <property type="entry name" value="ATP_GRASP"/>
    <property type="match status" value="1"/>
</dbReference>
<dbReference type="Pfam" id="PF13302">
    <property type="entry name" value="Acetyltransf_3"/>
    <property type="match status" value="1"/>
</dbReference>
<dbReference type="Gene3D" id="3.40.50.720">
    <property type="entry name" value="NAD(P)-binding Rossmann-like Domain"/>
    <property type="match status" value="1"/>
</dbReference>
<dbReference type="Proteomes" id="UP000230859">
    <property type="component" value="Unassembled WGS sequence"/>
</dbReference>
<dbReference type="SMART" id="SM00881">
    <property type="entry name" value="CoA_binding"/>
    <property type="match status" value="1"/>
</dbReference>
<feature type="domain" description="N-acetyltransferase" evidence="7">
    <location>
        <begin position="747"/>
        <end position="906"/>
    </location>
</feature>
<dbReference type="InterPro" id="IPR051538">
    <property type="entry name" value="Acyl-CoA_Synth/Transferase"/>
</dbReference>
<keyword evidence="2 5" id="KW-0547">Nucleotide-binding</keyword>
<dbReference type="InterPro" id="IPR000182">
    <property type="entry name" value="GNAT_dom"/>
</dbReference>
<evidence type="ECO:0000256" key="1">
    <source>
        <dbReference type="ARBA" id="ARBA00022598"/>
    </source>
</evidence>
<dbReference type="InterPro" id="IPR003781">
    <property type="entry name" value="CoA-bd"/>
</dbReference>
<dbReference type="Pfam" id="PF13380">
    <property type="entry name" value="CoA_binding_2"/>
    <property type="match status" value="1"/>
</dbReference>
<sequence>MTHSTEDFVKLNDTHQLHAIFTPKTVAVIGATEKEGSVGKAILWNLMSHPFGGTLYPINPKRANVLGIRAYTSILEVPEKIDLAVIATPAATVPGVMQACAKAGVRGAVIISAGFKEIGAEGAALEQKILEGARRSKIRIIGPNCLGVMNPVTGLNATFAAEMALRGNVGFISQSGALCTAILDWSLHEKVGFSLFVSIGSMLDVGWGDLIDYLVEDPNTKSILIYMETVGDARAFLSAAREAALSKPVIVIKAGRTQAAAKAASSHTGALAGSDDVLNAALRRSGVLRVNEISELFEVAEILSKQPRPRGPRLAIVTNAGGPGVLATDALVSAGGELASLAPETMAKLNEYLPPPWSHGNPIDILGDADPERYKKTIEIISKDPTADGILIILTPQAMTHPTDTARALKDMAQKFDKPILASWLGEDKVEAGRNIFRASGIPVFEYPDRAARMFQYMWQYTYTLRGLYETPVLPSQQNEPNRKAVTQIIDAAYERGRTLLTEMESKQVLEAYGIPVVKSEIAKTAEEAAAYAKAMCYPVVLKIHSESITHKTDVGGVHLNLEDETAVRHAFEAIQKSITENCGPEHFQGVSVQPMIKKTGDELILGSSIDPHFGPVLLFGAGGQLVELMDDRVLGLPPLNRTLARRMMEQTKIYRVLKGVRGRKPVNLTQLEDLLVRFSQLVSESRRIREIDINPLLASSEGLLALDARVILHDRNLPENEFPRLTIRPYPIEYVTRWQLRNGTAVTIRPIRPEDEPLMVLFHHTLSSESVHQRFFSIMKLEQRIAHERLIRKCSINYFRELALVADHRDEKTGEHRLIGVGRLTRYTGVNIAELAVTVSDAYQHQGLGKELTTLLIDAARKEKIEVVTAKVLPENTAMQQILTRLGFQSEHDSENHEVNAKLTL</sequence>
<dbReference type="SUPFAM" id="SSF55729">
    <property type="entry name" value="Acyl-CoA N-acyltransferases (Nat)"/>
    <property type="match status" value="1"/>
</dbReference>
<dbReference type="GO" id="GO:0016747">
    <property type="term" value="F:acyltransferase activity, transferring groups other than amino-acyl groups"/>
    <property type="evidence" value="ECO:0007669"/>
    <property type="project" value="InterPro"/>
</dbReference>
<evidence type="ECO:0000256" key="5">
    <source>
        <dbReference type="PROSITE-ProRule" id="PRU00409"/>
    </source>
</evidence>
<dbReference type="InterPro" id="IPR011761">
    <property type="entry name" value="ATP-grasp"/>
</dbReference>
<dbReference type="GO" id="GO:0046872">
    <property type="term" value="F:metal ion binding"/>
    <property type="evidence" value="ECO:0007669"/>
    <property type="project" value="InterPro"/>
</dbReference>
<feature type="domain" description="ATP-grasp" evidence="6">
    <location>
        <begin position="507"/>
        <end position="543"/>
    </location>
</feature>
<keyword evidence="3 5" id="KW-0067">ATP-binding</keyword>
<evidence type="ECO:0000313" key="9">
    <source>
        <dbReference type="Proteomes" id="UP000230859"/>
    </source>
</evidence>
<dbReference type="SUPFAM" id="SSF51735">
    <property type="entry name" value="NAD(P)-binding Rossmann-fold domains"/>
    <property type="match status" value="1"/>
</dbReference>
<dbReference type="SUPFAM" id="SSF56059">
    <property type="entry name" value="Glutathione synthetase ATP-binding domain-like"/>
    <property type="match status" value="1"/>
</dbReference>
<dbReference type="EMBL" id="PCVY01000037">
    <property type="protein sequence ID" value="PIQ86697.1"/>
    <property type="molecule type" value="Genomic_DNA"/>
</dbReference>
<dbReference type="AlphaFoldDB" id="A0A2H0LQP6"/>
<dbReference type="Gene3D" id="3.30.1490.20">
    <property type="entry name" value="ATP-grasp fold, A domain"/>
    <property type="match status" value="1"/>
</dbReference>
<dbReference type="FunFam" id="3.30.1490.20:FF:000020">
    <property type="entry name" value="Protein lysine acetyltransferase"/>
    <property type="match status" value="1"/>
</dbReference>
<protein>
    <submittedName>
        <fullName evidence="8">Acetyl CoA synthetase subunit alpha</fullName>
    </submittedName>
</protein>
<organism evidence="8 9">
    <name type="scientific">Candidatus Abzuiibacterium crystallinum</name>
    <dbReference type="NCBI Taxonomy" id="1974748"/>
    <lineage>
        <taxon>Bacteria</taxon>
        <taxon>Pseudomonadati</taxon>
        <taxon>Candidatus Omnitrophota</taxon>
        <taxon>Candidatus Abzuiibacterium</taxon>
    </lineage>
</organism>
<evidence type="ECO:0000256" key="3">
    <source>
        <dbReference type="ARBA" id="ARBA00022840"/>
    </source>
</evidence>
<dbReference type="CDD" id="cd04301">
    <property type="entry name" value="NAT_SF"/>
    <property type="match status" value="1"/>
</dbReference>
<dbReference type="InterPro" id="IPR043938">
    <property type="entry name" value="Ligase_CoA_dom"/>
</dbReference>
<dbReference type="InterPro" id="IPR036291">
    <property type="entry name" value="NAD(P)-bd_dom_sf"/>
</dbReference>
<dbReference type="PANTHER" id="PTHR43334">
    <property type="entry name" value="ACETATE--COA LIGASE [ADP-FORMING]"/>
    <property type="match status" value="1"/>
</dbReference>
<proteinExistence type="inferred from homology"/>
<dbReference type="Gene3D" id="3.40.50.261">
    <property type="entry name" value="Succinyl-CoA synthetase domains"/>
    <property type="match status" value="2"/>
</dbReference>
<dbReference type="Pfam" id="PF13607">
    <property type="entry name" value="Succ_CoA_lig"/>
    <property type="match status" value="1"/>
</dbReference>
<evidence type="ECO:0000259" key="6">
    <source>
        <dbReference type="PROSITE" id="PS50975"/>
    </source>
</evidence>
<dbReference type="Gene3D" id="3.30.470.20">
    <property type="entry name" value="ATP-grasp fold, B domain"/>
    <property type="match status" value="1"/>
</dbReference>
<evidence type="ECO:0000256" key="4">
    <source>
        <dbReference type="ARBA" id="ARBA00060888"/>
    </source>
</evidence>
<comment type="caution">
    <text evidence="8">The sequence shown here is derived from an EMBL/GenBank/DDBJ whole genome shotgun (WGS) entry which is preliminary data.</text>
</comment>
<dbReference type="Gene3D" id="3.40.630.30">
    <property type="match status" value="1"/>
</dbReference>
<dbReference type="PANTHER" id="PTHR43334:SF1">
    <property type="entry name" value="3-HYDROXYPROPIONATE--COA LIGASE [ADP-FORMING]"/>
    <property type="match status" value="1"/>
</dbReference>
<dbReference type="InterPro" id="IPR016102">
    <property type="entry name" value="Succinyl-CoA_synth-like"/>
</dbReference>
<name>A0A2H0LQP6_9BACT</name>
<dbReference type="SUPFAM" id="SSF52210">
    <property type="entry name" value="Succinyl-CoA synthetase domains"/>
    <property type="match status" value="2"/>
</dbReference>
<accession>A0A2H0LQP6</accession>
<evidence type="ECO:0000313" key="8">
    <source>
        <dbReference type="EMBL" id="PIQ86697.1"/>
    </source>
</evidence>
<gene>
    <name evidence="8" type="ORF">COV74_03775</name>
</gene>
<dbReference type="InterPro" id="IPR032875">
    <property type="entry name" value="Succ_CoA_lig_flav_dom"/>
</dbReference>
<dbReference type="Pfam" id="PF13549">
    <property type="entry name" value="ATP-grasp_5"/>
    <property type="match status" value="1"/>
</dbReference>
<evidence type="ECO:0000259" key="7">
    <source>
        <dbReference type="PROSITE" id="PS51186"/>
    </source>
</evidence>
<dbReference type="InterPro" id="IPR016181">
    <property type="entry name" value="Acyl_CoA_acyltransferase"/>
</dbReference>
<dbReference type="PROSITE" id="PS51186">
    <property type="entry name" value="GNAT"/>
    <property type="match status" value="1"/>
</dbReference>
<keyword evidence="1" id="KW-0436">Ligase</keyword>
<comment type="similarity">
    <text evidence="4">In the N-terminal section; belongs to the acetate CoA ligase alpha subunit family.</text>
</comment>
<dbReference type="GO" id="GO:0005524">
    <property type="term" value="F:ATP binding"/>
    <property type="evidence" value="ECO:0007669"/>
    <property type="project" value="UniProtKB-UniRule"/>
</dbReference>
<dbReference type="Pfam" id="PF19045">
    <property type="entry name" value="Ligase_CoA_2"/>
    <property type="match status" value="1"/>
</dbReference>